<keyword evidence="4" id="KW-1185">Reference proteome</keyword>
<gene>
    <name evidence="3" type="ORF">SAMN05444277_101723</name>
</gene>
<proteinExistence type="predicted"/>
<sequence>MKTLLTMFCMACTFLLNAQSLKQAEYFFDKDKGVGLNTKLNVAVAADSSYSLNIVTTSLKPGMHKLYIRMKDSNGKWGIINSSNVEVLPADTQSVIIGGEYFFDKDPGFGKGKQIAISNSDTSIVKSFTAATASLAAGYHKLYTRFKDSYGKWSSTNSQSVEIIKTPDTVHVIAVEYLFKNDKGFGKTSVKTFATVSQDSTFKFKILYSEIPAGADSLFVRVKDDNGKWSTTKIAAFSIQKLPGLNAVIANAVIEDNNSLKVYPNPAQDFININFQSKKESVVIQIFNENGKQVFQGIIKPGFANKISVNKFAAGAYFIKIIDGDIMQSAVFIKQ</sequence>
<evidence type="ECO:0000313" key="3">
    <source>
        <dbReference type="EMBL" id="SFP69022.1"/>
    </source>
</evidence>
<dbReference type="Gene3D" id="2.60.40.3080">
    <property type="match status" value="1"/>
</dbReference>
<dbReference type="AlphaFoldDB" id="A0A1I5SE99"/>
<feature type="domain" description="Secretion system C-terminal sorting" evidence="2">
    <location>
        <begin position="262"/>
        <end position="325"/>
    </location>
</feature>
<reference evidence="3 4" key="1">
    <citation type="submission" date="2016-10" db="EMBL/GenBank/DDBJ databases">
        <authorList>
            <person name="de Groot N.N."/>
        </authorList>
    </citation>
    <scope>NUCLEOTIDE SEQUENCE [LARGE SCALE GENOMIC DNA]</scope>
    <source>
        <strain evidence="3 4">DSM 28286</strain>
    </source>
</reference>
<dbReference type="Pfam" id="PF18962">
    <property type="entry name" value="Por_Secre_tail"/>
    <property type="match status" value="1"/>
</dbReference>
<protein>
    <submittedName>
        <fullName evidence="3">Por secretion system C-terminal sorting domain-containing protein</fullName>
    </submittedName>
</protein>
<evidence type="ECO:0000259" key="2">
    <source>
        <dbReference type="Pfam" id="PF18962"/>
    </source>
</evidence>
<dbReference type="OrthoDB" id="656363at2"/>
<organism evidence="3 4">
    <name type="scientific">Parafilimonas terrae</name>
    <dbReference type="NCBI Taxonomy" id="1465490"/>
    <lineage>
        <taxon>Bacteria</taxon>
        <taxon>Pseudomonadati</taxon>
        <taxon>Bacteroidota</taxon>
        <taxon>Chitinophagia</taxon>
        <taxon>Chitinophagales</taxon>
        <taxon>Chitinophagaceae</taxon>
        <taxon>Parafilimonas</taxon>
    </lineage>
</organism>
<keyword evidence="1" id="KW-0732">Signal</keyword>
<feature type="chain" id="PRO_5011584387" evidence="1">
    <location>
        <begin position="19"/>
        <end position="335"/>
    </location>
</feature>
<dbReference type="EMBL" id="FOXQ01000001">
    <property type="protein sequence ID" value="SFP69022.1"/>
    <property type="molecule type" value="Genomic_DNA"/>
</dbReference>
<dbReference type="InterPro" id="IPR026444">
    <property type="entry name" value="Secre_tail"/>
</dbReference>
<dbReference type="Proteomes" id="UP000199031">
    <property type="component" value="Unassembled WGS sequence"/>
</dbReference>
<feature type="signal peptide" evidence="1">
    <location>
        <begin position="1"/>
        <end position="18"/>
    </location>
</feature>
<accession>A0A1I5SE99</accession>
<evidence type="ECO:0000313" key="4">
    <source>
        <dbReference type="Proteomes" id="UP000199031"/>
    </source>
</evidence>
<dbReference type="NCBIfam" id="TIGR04183">
    <property type="entry name" value="Por_Secre_tail"/>
    <property type="match status" value="1"/>
</dbReference>
<name>A0A1I5SE99_9BACT</name>
<dbReference type="RefSeq" id="WP_090654541.1">
    <property type="nucleotide sequence ID" value="NZ_FOXQ01000001.1"/>
</dbReference>
<dbReference type="STRING" id="1465490.SAMN05444277_101723"/>
<evidence type="ECO:0000256" key="1">
    <source>
        <dbReference type="SAM" id="SignalP"/>
    </source>
</evidence>